<dbReference type="InterPro" id="IPR001247">
    <property type="entry name" value="ExoRNase_PH_dom1"/>
</dbReference>
<dbReference type="GeneID" id="30173926"/>
<dbReference type="EMBL" id="CP144528">
    <property type="protein sequence ID" value="WWC72933.1"/>
    <property type="molecule type" value="Genomic_DNA"/>
</dbReference>
<evidence type="ECO:0000313" key="8">
    <source>
        <dbReference type="EMBL" id="OCF48776.1"/>
    </source>
</evidence>
<dbReference type="InterPro" id="IPR027408">
    <property type="entry name" value="PNPase/RNase_PH_dom_sf"/>
</dbReference>
<dbReference type="GO" id="GO:0035925">
    <property type="term" value="F:mRNA 3'-UTR AU-rich region binding"/>
    <property type="evidence" value="ECO:0007669"/>
    <property type="project" value="TreeGrafter"/>
</dbReference>
<dbReference type="Gene3D" id="3.30.230.70">
    <property type="entry name" value="GHMP Kinase, N-terminal domain"/>
    <property type="match status" value="1"/>
</dbReference>
<name>A0A1B9HZS0_9TREE</name>
<dbReference type="AlphaFoldDB" id="A0A1B9HZS0"/>
<evidence type="ECO:0000313" key="9">
    <source>
        <dbReference type="EMBL" id="WWC72933.1"/>
    </source>
</evidence>
<dbReference type="GO" id="GO:0071035">
    <property type="term" value="P:nuclear polyadenylation-dependent rRNA catabolic process"/>
    <property type="evidence" value="ECO:0007669"/>
    <property type="project" value="TreeGrafter"/>
</dbReference>
<dbReference type="OrthoDB" id="272245at2759"/>
<dbReference type="GO" id="GO:0016075">
    <property type="term" value="P:rRNA catabolic process"/>
    <property type="evidence" value="ECO:0007669"/>
    <property type="project" value="TreeGrafter"/>
</dbReference>
<dbReference type="Pfam" id="PF01138">
    <property type="entry name" value="RNase_PH"/>
    <property type="match status" value="1"/>
</dbReference>
<dbReference type="RefSeq" id="XP_019009995.1">
    <property type="nucleotide sequence ID" value="XM_019157277.1"/>
</dbReference>
<reference evidence="9" key="4">
    <citation type="submission" date="2024-02" db="EMBL/GenBank/DDBJ databases">
        <title>Comparative genomics of Cryptococcus and Kwoniella reveals pathogenesis evolution and contrasting modes of karyotype evolution via chromosome fusion or intercentromeric recombination.</title>
        <authorList>
            <person name="Coelho M.A."/>
            <person name="David-Palma M."/>
            <person name="Shea T."/>
            <person name="Bowers K."/>
            <person name="McGinley-Smith S."/>
            <person name="Mohammad A.W."/>
            <person name="Gnirke A."/>
            <person name="Yurkov A.M."/>
            <person name="Nowrousian M."/>
            <person name="Sun S."/>
            <person name="Cuomo C.A."/>
            <person name="Heitman J."/>
        </authorList>
    </citation>
    <scope>NUCLEOTIDE SEQUENCE</scope>
    <source>
        <strain evidence="9">CBS 10737</strain>
    </source>
</reference>
<dbReference type="KEGG" id="kpin:30173926"/>
<evidence type="ECO:0000256" key="4">
    <source>
        <dbReference type="ARBA" id="ARBA00022490"/>
    </source>
</evidence>
<dbReference type="SUPFAM" id="SSF54211">
    <property type="entry name" value="Ribosomal protein S5 domain 2-like"/>
    <property type="match status" value="1"/>
</dbReference>
<organism evidence="8">
    <name type="scientific">Kwoniella pini CBS 10737</name>
    <dbReference type="NCBI Taxonomy" id="1296096"/>
    <lineage>
        <taxon>Eukaryota</taxon>
        <taxon>Fungi</taxon>
        <taxon>Dikarya</taxon>
        <taxon>Basidiomycota</taxon>
        <taxon>Agaricomycotina</taxon>
        <taxon>Tremellomycetes</taxon>
        <taxon>Tremellales</taxon>
        <taxon>Cryptococcaceae</taxon>
        <taxon>Kwoniella</taxon>
    </lineage>
</organism>
<proteinExistence type="inferred from homology"/>
<keyword evidence="4" id="KW-0963">Cytoplasm</keyword>
<evidence type="ECO:0000259" key="7">
    <source>
        <dbReference type="Pfam" id="PF01138"/>
    </source>
</evidence>
<dbReference type="InterPro" id="IPR020568">
    <property type="entry name" value="Ribosomal_Su5_D2-typ_SF"/>
</dbReference>
<dbReference type="GO" id="GO:0034475">
    <property type="term" value="P:U4 snRNA 3'-end processing"/>
    <property type="evidence" value="ECO:0007669"/>
    <property type="project" value="TreeGrafter"/>
</dbReference>
<reference evidence="9" key="2">
    <citation type="submission" date="2013-07" db="EMBL/GenBank/DDBJ databases">
        <authorList>
            <consortium name="The Broad Institute Genome Sequencing Platform"/>
            <person name="Cuomo C."/>
            <person name="Litvintseva A."/>
            <person name="Chen Y."/>
            <person name="Heitman J."/>
            <person name="Sun S."/>
            <person name="Springer D."/>
            <person name="Dromer F."/>
            <person name="Young S.K."/>
            <person name="Zeng Q."/>
            <person name="Gargeya S."/>
            <person name="Fitzgerald M."/>
            <person name="Abouelleil A."/>
            <person name="Alvarado L."/>
            <person name="Berlin A.M."/>
            <person name="Chapman S.B."/>
            <person name="Dewar J."/>
            <person name="Goldberg J."/>
            <person name="Griggs A."/>
            <person name="Gujja S."/>
            <person name="Hansen M."/>
            <person name="Howarth C."/>
            <person name="Imamovic A."/>
            <person name="Larimer J."/>
            <person name="McCowan C."/>
            <person name="Murphy C."/>
            <person name="Pearson M."/>
            <person name="Priest M."/>
            <person name="Roberts A."/>
            <person name="Saif S."/>
            <person name="Shea T."/>
            <person name="Sykes S."/>
            <person name="Wortman J."/>
            <person name="Nusbaum C."/>
            <person name="Birren B."/>
        </authorList>
    </citation>
    <scope>NUCLEOTIDE SEQUENCE</scope>
    <source>
        <strain evidence="9">CBS 10737</strain>
    </source>
</reference>
<dbReference type="GO" id="GO:0000467">
    <property type="term" value="P:exonucleolytic trimming to generate mature 3'-end of 5.8S rRNA from tricistronic rRNA transcript (SSU-rRNA, 5.8S rRNA, LSU-rRNA)"/>
    <property type="evidence" value="ECO:0007669"/>
    <property type="project" value="TreeGrafter"/>
</dbReference>
<accession>A0A1B9HZS0</accession>
<dbReference type="GO" id="GO:0071038">
    <property type="term" value="P:TRAMP-dependent tRNA surveillance pathway"/>
    <property type="evidence" value="ECO:0007669"/>
    <property type="project" value="TreeGrafter"/>
</dbReference>
<evidence type="ECO:0000256" key="3">
    <source>
        <dbReference type="ARBA" id="ARBA00006678"/>
    </source>
</evidence>
<dbReference type="SUPFAM" id="SSF55666">
    <property type="entry name" value="Ribonuclease PH domain 2-like"/>
    <property type="match status" value="1"/>
</dbReference>
<reference evidence="8" key="3">
    <citation type="submission" date="2016-07" db="EMBL/GenBank/DDBJ databases">
        <title>Evolution of pathogenesis and genome organization in the Tremellales.</title>
        <authorList>
            <person name="Cuomo C."/>
            <person name="Litvintseva A."/>
            <person name="Heitman J."/>
            <person name="Chen Y."/>
            <person name="Sun S."/>
            <person name="Springer D."/>
            <person name="Dromer F."/>
            <person name="Young S."/>
            <person name="Zeng Q."/>
            <person name="Chapman S."/>
            <person name="Gujja S."/>
            <person name="Saif S."/>
            <person name="Birren B."/>
        </authorList>
    </citation>
    <scope>NUCLEOTIDE SEQUENCE</scope>
    <source>
        <strain evidence="8">CBS 10737</strain>
    </source>
</reference>
<dbReference type="GO" id="GO:0034473">
    <property type="term" value="P:U1 snRNA 3'-end processing"/>
    <property type="evidence" value="ECO:0007669"/>
    <property type="project" value="TreeGrafter"/>
</dbReference>
<dbReference type="InterPro" id="IPR050590">
    <property type="entry name" value="Exosome_comp_Rrp42_subfam"/>
</dbReference>
<feature type="domain" description="Exoribonuclease phosphorolytic" evidence="7">
    <location>
        <begin position="36"/>
        <end position="171"/>
    </location>
</feature>
<evidence type="ECO:0000256" key="2">
    <source>
        <dbReference type="ARBA" id="ARBA00004604"/>
    </source>
</evidence>
<dbReference type="GO" id="GO:0000177">
    <property type="term" value="C:cytoplasmic exosome (RNase complex)"/>
    <property type="evidence" value="ECO:0007669"/>
    <property type="project" value="TreeGrafter"/>
</dbReference>
<dbReference type="GO" id="GO:0034476">
    <property type="term" value="P:U5 snRNA 3'-end processing"/>
    <property type="evidence" value="ECO:0007669"/>
    <property type="project" value="TreeGrafter"/>
</dbReference>
<dbReference type="Proteomes" id="UP000094020">
    <property type="component" value="Chromosome 10"/>
</dbReference>
<comment type="similarity">
    <text evidence="3">Belongs to the RNase PH family.</text>
</comment>
<dbReference type="GO" id="GO:0000176">
    <property type="term" value="C:nuclear exosome (RNase complex)"/>
    <property type="evidence" value="ECO:0007669"/>
    <property type="project" value="TreeGrafter"/>
</dbReference>
<evidence type="ECO:0000256" key="6">
    <source>
        <dbReference type="ARBA" id="ARBA00042523"/>
    </source>
</evidence>
<reference evidence="8" key="1">
    <citation type="submission" date="2013-07" db="EMBL/GenBank/DDBJ databases">
        <title>The Genome Sequence of Cryptococcus pinus CBS10737.</title>
        <authorList>
            <consortium name="The Broad Institute Genome Sequencing Platform"/>
            <person name="Cuomo C."/>
            <person name="Litvintseva A."/>
            <person name="Chen Y."/>
            <person name="Heitman J."/>
            <person name="Sun S."/>
            <person name="Springer D."/>
            <person name="Dromer F."/>
            <person name="Young S.K."/>
            <person name="Zeng Q."/>
            <person name="Gargeya S."/>
            <person name="Fitzgerald M."/>
            <person name="Abouelleil A."/>
            <person name="Alvarado L."/>
            <person name="Berlin A.M."/>
            <person name="Chapman S.B."/>
            <person name="Dewar J."/>
            <person name="Goldberg J."/>
            <person name="Griggs A."/>
            <person name="Gujja S."/>
            <person name="Hansen M."/>
            <person name="Howarth C."/>
            <person name="Imamovic A."/>
            <person name="Larimer J."/>
            <person name="McCowan C."/>
            <person name="Murphy C."/>
            <person name="Pearson M."/>
            <person name="Priest M."/>
            <person name="Roberts A."/>
            <person name="Saif S."/>
            <person name="Shea T."/>
            <person name="Sykes S."/>
            <person name="Wortman J."/>
            <person name="Nusbaum C."/>
            <person name="Birren B."/>
        </authorList>
    </citation>
    <scope>NUCLEOTIDE SEQUENCE [LARGE SCALE GENOMIC DNA]</scope>
    <source>
        <strain evidence="8">CBS 10737</strain>
    </source>
</reference>
<sequence length="332" mass="36833">MSIPVLNLSPSEISYIQTSLSHPEQPTRLDGRSLLESRGIEISYDIFPHANGSSRVKIGNTEVIAGIKLEVVDFDPSSNIKKGTESWRGRVDVDITPQSFPFSQPNTLISLSTYLSSIISTQFLPSINSFKINSNKYFQPQLHLTLLSFDGNLLSSLILASRSCFSNLKIPKIKLIQWIGNDNDNNENPNGIIGKGDLSGIKAAISLKKKNNKYFLSKGNEDWDLDLDSGDYQDGLEYMKNRMNLPILITLNLIPNSINYFIDATAQEESACPSKLHLFFSNSDSNEETLKLNGIRFEGGQSIDSSRIKGLIEEGSKLAKTLINELNSNLPN</sequence>
<comment type="subcellular location">
    <subcellularLocation>
        <location evidence="1">Cytoplasm</location>
    </subcellularLocation>
    <subcellularLocation>
        <location evidence="2">Nucleus</location>
        <location evidence="2">Nucleolus</location>
    </subcellularLocation>
</comment>
<dbReference type="PANTHER" id="PTHR11097:SF8">
    <property type="entry name" value="EXOSOME COMPLEX COMPONENT RRP42"/>
    <property type="match status" value="1"/>
</dbReference>
<dbReference type="GO" id="GO:0005730">
    <property type="term" value="C:nucleolus"/>
    <property type="evidence" value="ECO:0007669"/>
    <property type="project" value="UniProtKB-SubCell"/>
</dbReference>
<keyword evidence="10" id="KW-1185">Reference proteome</keyword>
<keyword evidence="5" id="KW-0271">Exosome</keyword>
<dbReference type="InterPro" id="IPR036345">
    <property type="entry name" value="ExoRNase_PH_dom2_sf"/>
</dbReference>
<evidence type="ECO:0000256" key="1">
    <source>
        <dbReference type="ARBA" id="ARBA00004496"/>
    </source>
</evidence>
<dbReference type="GO" id="GO:0071028">
    <property type="term" value="P:nuclear mRNA surveillance"/>
    <property type="evidence" value="ECO:0007669"/>
    <property type="project" value="TreeGrafter"/>
</dbReference>
<evidence type="ECO:0000256" key="5">
    <source>
        <dbReference type="ARBA" id="ARBA00022835"/>
    </source>
</evidence>
<dbReference type="STRING" id="1296096.A0A1B9HZS0"/>
<dbReference type="PANTHER" id="PTHR11097">
    <property type="entry name" value="EXOSOME COMPLEX EXONUCLEASE RIBOSOMAL RNA PROCESSING PROTEIN"/>
    <property type="match status" value="1"/>
</dbReference>
<dbReference type="EMBL" id="KI894013">
    <property type="protein sequence ID" value="OCF48776.1"/>
    <property type="molecule type" value="Genomic_DNA"/>
</dbReference>
<protein>
    <recommendedName>
        <fullName evidence="6">Ribosomal RNA-processing protein 42</fullName>
    </recommendedName>
</protein>
<evidence type="ECO:0000313" key="10">
    <source>
        <dbReference type="Proteomes" id="UP000094020"/>
    </source>
</evidence>
<gene>
    <name evidence="8" type="ORF">I206_05557</name>
    <name evidence="9" type="ORF">I206_106897</name>
</gene>